<accession>A0ACB0ZXC2</accession>
<comment type="caution">
    <text evidence="1">The sequence shown here is derived from an EMBL/GenBank/DDBJ whole genome shotgun (WGS) entry which is preliminary data.</text>
</comment>
<name>A0ACB0ZXC2_MELEN</name>
<dbReference type="EMBL" id="CAVMJV010000052">
    <property type="protein sequence ID" value="CAK5083805.1"/>
    <property type="molecule type" value="Genomic_DNA"/>
</dbReference>
<gene>
    <name evidence="1" type="ORF">MENTE1834_LOCUS31171</name>
</gene>
<proteinExistence type="predicted"/>
<keyword evidence="2" id="KW-1185">Reference proteome</keyword>
<reference evidence="1" key="1">
    <citation type="submission" date="2023-11" db="EMBL/GenBank/DDBJ databases">
        <authorList>
            <person name="Poullet M."/>
        </authorList>
    </citation>
    <scope>NUCLEOTIDE SEQUENCE</scope>
    <source>
        <strain evidence="1">E1834</strain>
    </source>
</reference>
<protein>
    <submittedName>
        <fullName evidence="1">Uncharacterized protein</fullName>
    </submittedName>
</protein>
<sequence>MFPAFLSVFKAGQSSASSSRRIRYAMILDELNRIILGRRRFHNFEQSYFGMYPTWSGRVWDFEFSSYWYFYVLLLCTSYFFPSFPIFSPSFSPLTLQKCFLNKNAPFYACKSINFLVSFFFEKKLFFVYYLSAVIIKKIFL</sequence>
<dbReference type="Proteomes" id="UP001497535">
    <property type="component" value="Unassembled WGS sequence"/>
</dbReference>
<organism evidence="1 2">
    <name type="scientific">Meloidogyne enterolobii</name>
    <name type="common">Root-knot nematode worm</name>
    <name type="synonym">Meloidogyne mayaguensis</name>
    <dbReference type="NCBI Taxonomy" id="390850"/>
    <lineage>
        <taxon>Eukaryota</taxon>
        <taxon>Metazoa</taxon>
        <taxon>Ecdysozoa</taxon>
        <taxon>Nematoda</taxon>
        <taxon>Chromadorea</taxon>
        <taxon>Rhabditida</taxon>
        <taxon>Tylenchina</taxon>
        <taxon>Tylenchomorpha</taxon>
        <taxon>Tylenchoidea</taxon>
        <taxon>Meloidogynidae</taxon>
        <taxon>Meloidogyninae</taxon>
        <taxon>Meloidogyne</taxon>
    </lineage>
</organism>
<evidence type="ECO:0000313" key="1">
    <source>
        <dbReference type="EMBL" id="CAK5083805.1"/>
    </source>
</evidence>
<evidence type="ECO:0000313" key="2">
    <source>
        <dbReference type="Proteomes" id="UP001497535"/>
    </source>
</evidence>